<sequence>MKPRMRRRGGLSLLVAFALFWGGISSYQAIYLPGNVAKTTWINIPAGATSTQIADILYRSRVIRSPFWFRVYLSLSGQADRLQAGRYPFSPKQNVPSVVNELTRGSVAYNTVTVTFPEGYTVTQMAATLQRSGVCSSRSFMHAVKADHFSYAFLATSYRRSSVRDPLEGFLFPNTYDFVRGESPRTVIQTMLQMTQQVLDPYRLREIAREGLTVQEVMTVASMIEREAKLKVERPLVASVIYNRLHLHPPMKLQIDATVLYALNGHGSLNNDLYINNPYNTYVYGGLPPGPIANPGLASIQAALHPAKTDYYFYVARNDGSGGHYFSTTYAQQLRNEVKSQQNAARHG</sequence>
<dbReference type="GO" id="GO:0005886">
    <property type="term" value="C:plasma membrane"/>
    <property type="evidence" value="ECO:0007669"/>
    <property type="project" value="UniProtKB-UniRule"/>
</dbReference>
<evidence type="ECO:0000256" key="3">
    <source>
        <dbReference type="ARBA" id="ARBA00022989"/>
    </source>
</evidence>
<evidence type="ECO:0000256" key="2">
    <source>
        <dbReference type="ARBA" id="ARBA00022692"/>
    </source>
</evidence>
<dbReference type="HAMAP" id="MF_02065">
    <property type="entry name" value="MltG"/>
    <property type="match status" value="1"/>
</dbReference>
<dbReference type="Gene3D" id="3.30.1490.480">
    <property type="entry name" value="Endolytic murein transglycosylase"/>
    <property type="match status" value="1"/>
</dbReference>
<gene>
    <name evidence="7" type="primary">mltG</name>
    <name evidence="8" type="ORF">B2M26_01520</name>
</gene>
<evidence type="ECO:0000313" key="8">
    <source>
        <dbReference type="EMBL" id="OPG17438.1"/>
    </source>
</evidence>
<keyword evidence="6 7" id="KW-0961">Cell wall biogenesis/degradation</keyword>
<evidence type="ECO:0000256" key="5">
    <source>
        <dbReference type="ARBA" id="ARBA00023239"/>
    </source>
</evidence>
<keyword evidence="1 7" id="KW-1003">Cell membrane</keyword>
<dbReference type="PANTHER" id="PTHR30518">
    <property type="entry name" value="ENDOLYTIC MUREIN TRANSGLYCOSYLASE"/>
    <property type="match status" value="1"/>
</dbReference>
<dbReference type="NCBIfam" id="TIGR00247">
    <property type="entry name" value="endolytic transglycosylase MltG"/>
    <property type="match status" value="1"/>
</dbReference>
<evidence type="ECO:0000313" key="9">
    <source>
        <dbReference type="Proteomes" id="UP000190229"/>
    </source>
</evidence>
<name>A0A1V4EXR6_9BACL</name>
<dbReference type="AlphaFoldDB" id="A0A1V4EXR6"/>
<keyword evidence="2 7" id="KW-0812">Transmembrane</keyword>
<dbReference type="EMBL" id="MWPS01000003">
    <property type="protein sequence ID" value="OPG17438.1"/>
    <property type="molecule type" value="Genomic_DNA"/>
</dbReference>
<dbReference type="InterPro" id="IPR003770">
    <property type="entry name" value="MLTG-like"/>
</dbReference>
<feature type="site" description="Important for catalytic activity" evidence="7">
    <location>
        <position position="227"/>
    </location>
</feature>
<comment type="similarity">
    <text evidence="7">Belongs to the transglycosylase MltG family.</text>
</comment>
<dbReference type="GO" id="GO:0071555">
    <property type="term" value="P:cell wall organization"/>
    <property type="evidence" value="ECO:0007669"/>
    <property type="project" value="UniProtKB-KW"/>
</dbReference>
<keyword evidence="9" id="KW-1185">Reference proteome</keyword>
<reference evidence="8 9" key="1">
    <citation type="submission" date="2017-02" db="EMBL/GenBank/DDBJ databases">
        <title>Draft genome of Acidibacillus ferrooxidans Huett2.</title>
        <authorList>
            <person name="Schopf S."/>
        </authorList>
    </citation>
    <scope>NUCLEOTIDE SEQUENCE [LARGE SCALE GENOMIC DNA]</scope>
    <source>
        <strain evidence="8 9">Huett2</strain>
    </source>
</reference>
<dbReference type="Gene3D" id="3.30.160.60">
    <property type="entry name" value="Classic Zinc Finger"/>
    <property type="match status" value="1"/>
</dbReference>
<comment type="caution">
    <text evidence="8">The sequence shown here is derived from an EMBL/GenBank/DDBJ whole genome shotgun (WGS) entry which is preliminary data.</text>
</comment>
<dbReference type="GO" id="GO:0009252">
    <property type="term" value="P:peptidoglycan biosynthetic process"/>
    <property type="evidence" value="ECO:0007669"/>
    <property type="project" value="UniProtKB-UniRule"/>
</dbReference>
<dbReference type="RefSeq" id="WP_079289754.1">
    <property type="nucleotide sequence ID" value="NZ_MWPS01000003.1"/>
</dbReference>
<keyword evidence="3 7" id="KW-1133">Transmembrane helix</keyword>
<proteinExistence type="inferred from homology"/>
<dbReference type="Proteomes" id="UP000190229">
    <property type="component" value="Unassembled WGS sequence"/>
</dbReference>
<dbReference type="EC" id="4.2.2.29" evidence="7"/>
<keyword evidence="4 7" id="KW-0472">Membrane</keyword>
<comment type="catalytic activity">
    <reaction evidence="7">
        <text>a peptidoglycan chain = a peptidoglycan chain with N-acetyl-1,6-anhydromuramyl-[peptide] at the reducing end + a peptidoglycan chain with N-acetylglucosamine at the non-reducing end.</text>
        <dbReference type="EC" id="4.2.2.29"/>
    </reaction>
</comment>
<evidence type="ECO:0000256" key="7">
    <source>
        <dbReference type="HAMAP-Rule" id="MF_02065"/>
    </source>
</evidence>
<protein>
    <recommendedName>
        <fullName evidence="7">Endolytic murein transglycosylase</fullName>
        <ecNumber evidence="7">4.2.2.29</ecNumber>
    </recommendedName>
    <alternativeName>
        <fullName evidence="7">Peptidoglycan lytic transglycosylase</fullName>
    </alternativeName>
    <alternativeName>
        <fullName evidence="7">Peptidoglycan polymerization terminase</fullName>
    </alternativeName>
</protein>
<dbReference type="CDD" id="cd08010">
    <property type="entry name" value="MltG_like"/>
    <property type="match status" value="1"/>
</dbReference>
<evidence type="ECO:0000256" key="1">
    <source>
        <dbReference type="ARBA" id="ARBA00022475"/>
    </source>
</evidence>
<dbReference type="PANTHER" id="PTHR30518:SF2">
    <property type="entry name" value="ENDOLYTIC MUREIN TRANSGLYCOSYLASE"/>
    <property type="match status" value="1"/>
</dbReference>
<evidence type="ECO:0000256" key="6">
    <source>
        <dbReference type="ARBA" id="ARBA00023316"/>
    </source>
</evidence>
<dbReference type="Pfam" id="PF02618">
    <property type="entry name" value="YceG"/>
    <property type="match status" value="1"/>
</dbReference>
<keyword evidence="5 7" id="KW-0456">Lyase</keyword>
<evidence type="ECO:0000256" key="4">
    <source>
        <dbReference type="ARBA" id="ARBA00023136"/>
    </source>
</evidence>
<organism evidence="8 9">
    <name type="scientific">Ferroacidibacillus organovorans</name>
    <dbReference type="NCBI Taxonomy" id="1765683"/>
    <lineage>
        <taxon>Bacteria</taxon>
        <taxon>Bacillati</taxon>
        <taxon>Bacillota</taxon>
        <taxon>Bacilli</taxon>
        <taxon>Bacillales</taxon>
        <taxon>Alicyclobacillaceae</taxon>
        <taxon>Ferroacidibacillus</taxon>
    </lineage>
</organism>
<comment type="function">
    <text evidence="7">Functions as a peptidoglycan terminase that cleaves nascent peptidoglycan strands endolytically to terminate their elongation.</text>
</comment>
<accession>A0A1V4EXR6</accession>
<dbReference type="GO" id="GO:0008932">
    <property type="term" value="F:lytic endotransglycosylase activity"/>
    <property type="evidence" value="ECO:0007669"/>
    <property type="project" value="UniProtKB-UniRule"/>
</dbReference>